<dbReference type="CDD" id="cd00070">
    <property type="entry name" value="GLECT"/>
    <property type="match status" value="1"/>
</dbReference>
<sequence length="103" mass="11358">MRESKNAQAPKPVPYESGIAADGLVPGKTLVVYGTPEKKAKKFNINLLKKNGDIALHFNPRFDEKVCCCLFYSQYGALQTRSLRTMGETATLATIECVADVYL</sequence>
<dbReference type="SUPFAM" id="SSF49899">
    <property type="entry name" value="Concanavalin A-like lectins/glucanases"/>
    <property type="match status" value="1"/>
</dbReference>
<dbReference type="InterPro" id="IPR013320">
    <property type="entry name" value="ConA-like_dom_sf"/>
</dbReference>
<dbReference type="GO" id="GO:0030246">
    <property type="term" value="F:carbohydrate binding"/>
    <property type="evidence" value="ECO:0007669"/>
    <property type="project" value="UniProtKB-UniRule"/>
</dbReference>
<dbReference type="AlphaFoldDB" id="A0A8R1EIS6"/>
<evidence type="ECO:0000259" key="3">
    <source>
        <dbReference type="PROSITE" id="PS51304"/>
    </source>
</evidence>
<dbReference type="Pfam" id="PF00337">
    <property type="entry name" value="Gal-bind_lectin"/>
    <property type="match status" value="1"/>
</dbReference>
<protein>
    <recommendedName>
        <fullName evidence="2">Galectin</fullName>
    </recommendedName>
</protein>
<evidence type="ECO:0000313" key="4">
    <source>
        <dbReference type="EnsemblMetazoa" id="CJA36257b.1"/>
    </source>
</evidence>
<dbReference type="GO" id="GO:0016936">
    <property type="term" value="F:galactoside binding"/>
    <property type="evidence" value="ECO:0007669"/>
    <property type="project" value="TreeGrafter"/>
</dbReference>
<dbReference type="PROSITE" id="PS51304">
    <property type="entry name" value="GALECTIN"/>
    <property type="match status" value="1"/>
</dbReference>
<dbReference type="InterPro" id="IPR044156">
    <property type="entry name" value="Galectin-like"/>
</dbReference>
<dbReference type="PANTHER" id="PTHR11346">
    <property type="entry name" value="GALECTIN"/>
    <property type="match status" value="1"/>
</dbReference>
<organism evidence="4 5">
    <name type="scientific">Caenorhabditis japonica</name>
    <dbReference type="NCBI Taxonomy" id="281687"/>
    <lineage>
        <taxon>Eukaryota</taxon>
        <taxon>Metazoa</taxon>
        <taxon>Ecdysozoa</taxon>
        <taxon>Nematoda</taxon>
        <taxon>Chromadorea</taxon>
        <taxon>Rhabditida</taxon>
        <taxon>Rhabditina</taxon>
        <taxon>Rhabditomorpha</taxon>
        <taxon>Rhabditoidea</taxon>
        <taxon>Rhabditidae</taxon>
        <taxon>Peloderinae</taxon>
        <taxon>Caenorhabditis</taxon>
    </lineage>
</organism>
<dbReference type="Gene3D" id="2.60.120.200">
    <property type="match status" value="1"/>
</dbReference>
<dbReference type="EnsemblMetazoa" id="CJA36257b.1">
    <property type="protein sequence ID" value="CJA36257b.1"/>
    <property type="gene ID" value="WBGene00212104"/>
</dbReference>
<evidence type="ECO:0000313" key="5">
    <source>
        <dbReference type="Proteomes" id="UP000005237"/>
    </source>
</evidence>
<evidence type="ECO:0000256" key="1">
    <source>
        <dbReference type="ARBA" id="ARBA00022734"/>
    </source>
</evidence>
<dbReference type="PANTHER" id="PTHR11346:SF176">
    <property type="entry name" value="32 KDA BETA-GALACTOSIDE-BINDING LECTIN LEC-3"/>
    <property type="match status" value="1"/>
</dbReference>
<dbReference type="Proteomes" id="UP000005237">
    <property type="component" value="Unassembled WGS sequence"/>
</dbReference>
<feature type="domain" description="Galectin" evidence="3">
    <location>
        <begin position="16"/>
        <end position="103"/>
    </location>
</feature>
<proteinExistence type="predicted"/>
<reference evidence="4" key="2">
    <citation type="submission" date="2022-06" db="UniProtKB">
        <authorList>
            <consortium name="EnsemblMetazoa"/>
        </authorList>
    </citation>
    <scope>IDENTIFICATION</scope>
    <source>
        <strain evidence="4">DF5081</strain>
    </source>
</reference>
<reference evidence="5" key="1">
    <citation type="submission" date="2010-08" db="EMBL/GenBank/DDBJ databases">
        <authorList>
            <consortium name="Caenorhabditis japonica Sequencing Consortium"/>
            <person name="Wilson R.K."/>
        </authorList>
    </citation>
    <scope>NUCLEOTIDE SEQUENCE [LARGE SCALE GENOMIC DNA]</scope>
    <source>
        <strain evidence="5">DF5081</strain>
    </source>
</reference>
<accession>A0A8R1EIS6</accession>
<keyword evidence="5" id="KW-1185">Reference proteome</keyword>
<keyword evidence="1 2" id="KW-0430">Lectin</keyword>
<name>A0A8R1EIS6_CAEJA</name>
<evidence type="ECO:0000256" key="2">
    <source>
        <dbReference type="RuleBase" id="RU102079"/>
    </source>
</evidence>
<dbReference type="InterPro" id="IPR001079">
    <property type="entry name" value="Galectin_CRD"/>
</dbReference>